<organism evidence="7 8">
    <name type="scientific">Candidatus Scatocola faecipullorum</name>
    <dbReference type="NCBI Taxonomy" id="2840917"/>
    <lineage>
        <taxon>Bacteria</taxon>
        <taxon>Pseudomonadati</taxon>
        <taxon>Pseudomonadota</taxon>
        <taxon>Alphaproteobacteria</taxon>
        <taxon>Rhodospirillales</taxon>
        <taxon>Rhodospirillaceae</taxon>
        <taxon>Rhodospirillaceae incertae sedis</taxon>
        <taxon>Candidatus Scatocola</taxon>
    </lineage>
</organism>
<dbReference type="InterPro" id="IPR005496">
    <property type="entry name" value="Integral_membrane_TerC"/>
</dbReference>
<evidence type="ECO:0000256" key="1">
    <source>
        <dbReference type="ARBA" id="ARBA00004141"/>
    </source>
</evidence>
<dbReference type="InterPro" id="IPR022369">
    <property type="entry name" value="Integral_membrane_TerC_rswitch"/>
</dbReference>
<feature type="transmembrane region" description="Helical" evidence="6">
    <location>
        <begin position="20"/>
        <end position="38"/>
    </location>
</feature>
<evidence type="ECO:0000313" key="7">
    <source>
        <dbReference type="EMBL" id="HIU53175.1"/>
    </source>
</evidence>
<keyword evidence="4 6" id="KW-1133">Transmembrane helix</keyword>
<feature type="transmembrane region" description="Helical" evidence="6">
    <location>
        <begin position="50"/>
        <end position="70"/>
    </location>
</feature>
<dbReference type="GO" id="GO:0016020">
    <property type="term" value="C:membrane"/>
    <property type="evidence" value="ECO:0007669"/>
    <property type="project" value="UniProtKB-SubCell"/>
</dbReference>
<name>A0A9D1M3W8_9PROT</name>
<evidence type="ECO:0000256" key="5">
    <source>
        <dbReference type="ARBA" id="ARBA00023136"/>
    </source>
</evidence>
<feature type="transmembrane region" description="Helical" evidence="6">
    <location>
        <begin position="269"/>
        <end position="288"/>
    </location>
</feature>
<feature type="transmembrane region" description="Helical" evidence="6">
    <location>
        <begin position="115"/>
        <end position="137"/>
    </location>
</feature>
<accession>A0A9D1M3W8</accession>
<dbReference type="AlphaFoldDB" id="A0A9D1M3W8"/>
<feature type="transmembrane region" description="Helical" evidence="6">
    <location>
        <begin position="207"/>
        <end position="230"/>
    </location>
</feature>
<sequence>MEKLNYLFTHHAVLPESVMWVVFGIAVIILLLWDLLFFNRKNEVPNFTHTLILCIVYILAACIFGVFVIYEEGMDKGLLFFTGFLVEKSLSLDNVFIISLIFTSLQIPRMYQHRVLFWGILGALVMRGILIFVGDALIKEFHWVLYVFSAFLLYTGIKMVLPGSEEQVPLKETRLYKTISRFFHVTHEIHGEHFFLKQNGRHYITPLFFALLIVETMDVIFALDSIPAIFLITQDIFIIYTSNIFAILGLRALYFLLEAAVCRFVYLKQALSVILIFIGSKIFLPYLGWKIEPWHSLTITFSIIFIGIAASLLSSKCSKA</sequence>
<proteinExistence type="inferred from homology"/>
<comment type="similarity">
    <text evidence="2">Belongs to the TerC family.</text>
</comment>
<feature type="transmembrane region" description="Helical" evidence="6">
    <location>
        <begin position="236"/>
        <end position="257"/>
    </location>
</feature>
<dbReference type="Pfam" id="PF03741">
    <property type="entry name" value="TerC"/>
    <property type="match status" value="1"/>
</dbReference>
<comment type="subcellular location">
    <subcellularLocation>
        <location evidence="1">Membrane</location>
        <topology evidence="1">Multi-pass membrane protein</topology>
    </subcellularLocation>
</comment>
<evidence type="ECO:0000313" key="8">
    <source>
        <dbReference type="Proteomes" id="UP000824107"/>
    </source>
</evidence>
<reference evidence="7" key="1">
    <citation type="submission" date="2020-10" db="EMBL/GenBank/DDBJ databases">
        <authorList>
            <person name="Gilroy R."/>
        </authorList>
    </citation>
    <scope>NUCLEOTIDE SEQUENCE</scope>
    <source>
        <strain evidence="7">ChiW3-316</strain>
    </source>
</reference>
<keyword evidence="3 6" id="KW-0812">Transmembrane</keyword>
<reference evidence="7" key="2">
    <citation type="journal article" date="2021" name="PeerJ">
        <title>Extensive microbial diversity within the chicken gut microbiome revealed by metagenomics and culture.</title>
        <authorList>
            <person name="Gilroy R."/>
            <person name="Ravi A."/>
            <person name="Getino M."/>
            <person name="Pursley I."/>
            <person name="Horton D.L."/>
            <person name="Alikhan N.F."/>
            <person name="Baker D."/>
            <person name="Gharbi K."/>
            <person name="Hall N."/>
            <person name="Watson M."/>
            <person name="Adriaenssens E.M."/>
            <person name="Foster-Nyarko E."/>
            <person name="Jarju S."/>
            <person name="Secka A."/>
            <person name="Antonio M."/>
            <person name="Oren A."/>
            <person name="Chaudhuri R.R."/>
            <person name="La Ragione R."/>
            <person name="Hildebrand F."/>
            <person name="Pallen M.J."/>
        </authorList>
    </citation>
    <scope>NUCLEOTIDE SEQUENCE</scope>
    <source>
        <strain evidence="7">ChiW3-316</strain>
    </source>
</reference>
<protein>
    <submittedName>
        <fullName evidence="7">TerC/Alx family metal homeostasis membrane protein</fullName>
    </submittedName>
</protein>
<dbReference type="EMBL" id="DVNC01000027">
    <property type="protein sequence ID" value="HIU53175.1"/>
    <property type="molecule type" value="Genomic_DNA"/>
</dbReference>
<gene>
    <name evidence="7" type="ORF">IAD20_03745</name>
</gene>
<dbReference type="PANTHER" id="PTHR30238">
    <property type="entry name" value="MEMBRANE BOUND PREDICTED REDOX MODULATOR"/>
    <property type="match status" value="1"/>
</dbReference>
<comment type="caution">
    <text evidence="7">The sequence shown here is derived from an EMBL/GenBank/DDBJ whole genome shotgun (WGS) entry which is preliminary data.</text>
</comment>
<dbReference type="NCBIfam" id="TIGR03718">
    <property type="entry name" value="R_switched_Alx"/>
    <property type="match status" value="1"/>
</dbReference>
<feature type="transmembrane region" description="Helical" evidence="6">
    <location>
        <begin position="90"/>
        <end position="108"/>
    </location>
</feature>
<evidence type="ECO:0000256" key="4">
    <source>
        <dbReference type="ARBA" id="ARBA00022989"/>
    </source>
</evidence>
<evidence type="ECO:0000256" key="3">
    <source>
        <dbReference type="ARBA" id="ARBA00022692"/>
    </source>
</evidence>
<dbReference type="PANTHER" id="PTHR30238:SF0">
    <property type="entry name" value="THYLAKOID MEMBRANE PROTEIN TERC, CHLOROPLASTIC"/>
    <property type="match status" value="1"/>
</dbReference>
<feature type="transmembrane region" description="Helical" evidence="6">
    <location>
        <begin position="143"/>
        <end position="161"/>
    </location>
</feature>
<evidence type="ECO:0000256" key="2">
    <source>
        <dbReference type="ARBA" id="ARBA00007511"/>
    </source>
</evidence>
<dbReference type="Proteomes" id="UP000824107">
    <property type="component" value="Unassembled WGS sequence"/>
</dbReference>
<evidence type="ECO:0000256" key="6">
    <source>
        <dbReference type="SAM" id="Phobius"/>
    </source>
</evidence>
<keyword evidence="5 6" id="KW-0472">Membrane</keyword>
<feature type="transmembrane region" description="Helical" evidence="6">
    <location>
        <begin position="294"/>
        <end position="313"/>
    </location>
</feature>